<evidence type="ECO:0000313" key="6">
    <source>
        <dbReference type="EMBL" id="PTW59624.1"/>
    </source>
</evidence>
<evidence type="ECO:0000313" key="7">
    <source>
        <dbReference type="Proteomes" id="UP000244081"/>
    </source>
</evidence>
<name>A0A2T5V785_9HYPH</name>
<keyword evidence="6" id="KW-0418">Kinase</keyword>
<dbReference type="AlphaFoldDB" id="A0A2T5V785"/>
<keyword evidence="3" id="KW-0547">Nucleotide-binding</keyword>
<evidence type="ECO:0000256" key="3">
    <source>
        <dbReference type="ARBA" id="ARBA00022741"/>
    </source>
</evidence>
<keyword evidence="4" id="KW-0067">ATP-binding</keyword>
<dbReference type="RefSeq" id="WP_107990588.1">
    <property type="nucleotide sequence ID" value="NZ_QAYG01000006.1"/>
</dbReference>
<dbReference type="Proteomes" id="UP000244081">
    <property type="component" value="Unassembled WGS sequence"/>
</dbReference>
<evidence type="ECO:0000256" key="4">
    <source>
        <dbReference type="ARBA" id="ARBA00022840"/>
    </source>
</evidence>
<dbReference type="InterPro" id="IPR051409">
    <property type="entry name" value="Atypical_kinase_ADCK"/>
</dbReference>
<dbReference type="PANTHER" id="PTHR43851:SF3">
    <property type="entry name" value="COENZYME Q8"/>
    <property type="match status" value="1"/>
</dbReference>
<feature type="domain" description="ABC1 atypical kinase-like" evidence="5">
    <location>
        <begin position="92"/>
        <end position="334"/>
    </location>
</feature>
<organism evidence="6 7">
    <name type="scientific">Breoghania corrubedonensis</name>
    <dbReference type="NCBI Taxonomy" id="665038"/>
    <lineage>
        <taxon>Bacteria</taxon>
        <taxon>Pseudomonadati</taxon>
        <taxon>Pseudomonadota</taxon>
        <taxon>Alphaproteobacteria</taxon>
        <taxon>Hyphomicrobiales</taxon>
        <taxon>Stappiaceae</taxon>
        <taxon>Breoghania</taxon>
    </lineage>
</organism>
<dbReference type="EMBL" id="QAYG01000006">
    <property type="protein sequence ID" value="PTW59624.1"/>
    <property type="molecule type" value="Genomic_DNA"/>
</dbReference>
<protein>
    <submittedName>
        <fullName evidence="6">Putative unusual protein kinase regulating ubiquinone biosynthesis (AarF/ABC1/UbiB family)</fullName>
    </submittedName>
</protein>
<reference evidence="6 7" key="1">
    <citation type="submission" date="2018-04" db="EMBL/GenBank/DDBJ databases">
        <title>Genomic Encyclopedia of Archaeal and Bacterial Type Strains, Phase II (KMG-II): from individual species to whole genera.</title>
        <authorList>
            <person name="Goeker M."/>
        </authorList>
    </citation>
    <scope>NUCLEOTIDE SEQUENCE [LARGE SCALE GENOMIC DNA]</scope>
    <source>
        <strain evidence="6 7">DSM 23382</strain>
    </source>
</reference>
<evidence type="ECO:0000256" key="2">
    <source>
        <dbReference type="ARBA" id="ARBA00022679"/>
    </source>
</evidence>
<keyword evidence="7" id="KW-1185">Reference proteome</keyword>
<dbReference type="OrthoDB" id="9795390at2"/>
<dbReference type="SUPFAM" id="SSF56112">
    <property type="entry name" value="Protein kinase-like (PK-like)"/>
    <property type="match status" value="1"/>
</dbReference>
<keyword evidence="2" id="KW-0808">Transferase</keyword>
<proteinExistence type="inferred from homology"/>
<dbReference type="CDD" id="cd13970">
    <property type="entry name" value="ABC1_ADCK3"/>
    <property type="match status" value="1"/>
</dbReference>
<dbReference type="InterPro" id="IPR034646">
    <property type="entry name" value="ADCK3_dom"/>
</dbReference>
<dbReference type="Pfam" id="PF03109">
    <property type="entry name" value="ABC1"/>
    <property type="match status" value="1"/>
</dbReference>
<dbReference type="GO" id="GO:0016301">
    <property type="term" value="F:kinase activity"/>
    <property type="evidence" value="ECO:0007669"/>
    <property type="project" value="UniProtKB-KW"/>
</dbReference>
<dbReference type="InterPro" id="IPR011009">
    <property type="entry name" value="Kinase-like_dom_sf"/>
</dbReference>
<accession>A0A2T5V785</accession>
<dbReference type="GO" id="GO:0005524">
    <property type="term" value="F:ATP binding"/>
    <property type="evidence" value="ECO:0007669"/>
    <property type="project" value="UniProtKB-KW"/>
</dbReference>
<evidence type="ECO:0000259" key="5">
    <source>
        <dbReference type="Pfam" id="PF03109"/>
    </source>
</evidence>
<comment type="caution">
    <text evidence="6">The sequence shown here is derived from an EMBL/GenBank/DDBJ whole genome shotgun (WGS) entry which is preliminary data.</text>
</comment>
<dbReference type="InterPro" id="IPR004147">
    <property type="entry name" value="ABC1_dom"/>
</dbReference>
<gene>
    <name evidence="6" type="ORF">C8N35_1065</name>
</gene>
<keyword evidence="6" id="KW-0830">Ubiquinone</keyword>
<dbReference type="PANTHER" id="PTHR43851">
    <property type="match status" value="1"/>
</dbReference>
<evidence type="ECO:0000256" key="1">
    <source>
        <dbReference type="ARBA" id="ARBA00009670"/>
    </source>
</evidence>
<comment type="similarity">
    <text evidence="1">Belongs to the protein kinase superfamily. ADCK protein kinase family.</text>
</comment>
<sequence length="460" mass="51073">MASDKRLPPDTEANRLSARVGRYARVGSQVGGFAARMAGARLVGGGRDRDRNAAELKAMLGGLKGPLMKVAQLLSTIPDAIPPEYAAELATLQSAAPPMGRAFVKRRMAAELGRDWRSKFAAFDETPAAAASLGQVHEARSLDGRRLAVKLQYPDMASAVEADLNQLGVILSIHRRMRPAIDTREIAVELGERVREELDYAREARHMAAYRQIFADEPAIRVPEVIDELSTARLLAMGWLEGRPLLDYRDHPLEARNAIAAAMFRAWWYPFAHVGLIHGDPHLGNYTVFEDAGEPCGINLLDYGCIRIFPSSFVAGVVDLYRGLLANDEARIVHAYESWGFVGLSRELIDTLNIWARFIYGPLLEDRTRAIADGVSPAEYGRREAFRVHQALKEHGPVTVPREFVFMDRAAIGLGGVFLHLRAEMNFYRLFNEQIEHFDRADVAARQRGLLLGVGLQPVE</sequence>